<comment type="caution">
    <text evidence="1">The sequence shown here is derived from an EMBL/GenBank/DDBJ whole genome shotgun (WGS) entry which is preliminary data.</text>
</comment>
<keyword evidence="2" id="KW-1185">Reference proteome</keyword>
<organism evidence="1 2">
    <name type="scientific">Actinocorallia herbida</name>
    <dbReference type="NCBI Taxonomy" id="58109"/>
    <lineage>
        <taxon>Bacteria</taxon>
        <taxon>Bacillati</taxon>
        <taxon>Actinomycetota</taxon>
        <taxon>Actinomycetes</taxon>
        <taxon>Streptosporangiales</taxon>
        <taxon>Thermomonosporaceae</taxon>
        <taxon>Actinocorallia</taxon>
    </lineage>
</organism>
<gene>
    <name evidence="1" type="ORF">EDD29_0616</name>
</gene>
<protein>
    <submittedName>
        <fullName evidence="1">Uncharacterized protein</fullName>
    </submittedName>
</protein>
<evidence type="ECO:0000313" key="2">
    <source>
        <dbReference type="Proteomes" id="UP000272400"/>
    </source>
</evidence>
<name>A0A3N1CPN2_9ACTN</name>
<dbReference type="AlphaFoldDB" id="A0A3N1CPN2"/>
<reference evidence="1 2" key="1">
    <citation type="submission" date="2018-11" db="EMBL/GenBank/DDBJ databases">
        <title>Sequencing the genomes of 1000 actinobacteria strains.</title>
        <authorList>
            <person name="Klenk H.-P."/>
        </authorList>
    </citation>
    <scope>NUCLEOTIDE SEQUENCE [LARGE SCALE GENOMIC DNA]</scope>
    <source>
        <strain evidence="1 2">DSM 44254</strain>
    </source>
</reference>
<dbReference type="RefSeq" id="WP_148085864.1">
    <property type="nucleotide sequence ID" value="NZ_RJKE01000001.1"/>
</dbReference>
<dbReference type="EMBL" id="RJKE01000001">
    <property type="protein sequence ID" value="ROO83124.1"/>
    <property type="molecule type" value="Genomic_DNA"/>
</dbReference>
<dbReference type="OrthoDB" id="3213067at2"/>
<dbReference type="Proteomes" id="UP000272400">
    <property type="component" value="Unassembled WGS sequence"/>
</dbReference>
<accession>A0A3N1CPN2</accession>
<proteinExistence type="predicted"/>
<evidence type="ECO:0000313" key="1">
    <source>
        <dbReference type="EMBL" id="ROO83124.1"/>
    </source>
</evidence>
<sequence>MGVEDRAAEVYVALRDRGSVRAAAVELAGEVLEALLEFGAGEDDEEAREAYAVVRRILEEDLDEEEIREAAARLLKVTSFEPGFADAPERRAALEAAVEVVARDARVQGLTEPVTVRYDEPGEVEAHVCYAGSWHGQGLRAHDMDPESWLFGAADALQEAVMEKTWQVWPVCPDHELGLHLETVDSEDRRGPRADGAFWVCAGEGGHRVARVGALSEGRVE</sequence>